<evidence type="ECO:0000313" key="4">
    <source>
        <dbReference type="EMBL" id="CAD1830363.1"/>
    </source>
</evidence>
<accession>A0A6V7PI75</accession>
<feature type="compositionally biased region" description="Basic and acidic residues" evidence="3">
    <location>
        <begin position="112"/>
        <end position="129"/>
    </location>
</feature>
<dbReference type="Gene3D" id="3.40.50.150">
    <property type="entry name" value="Vaccinia Virus protein VP39"/>
    <property type="match status" value="1"/>
</dbReference>
<dbReference type="GO" id="GO:0031167">
    <property type="term" value="P:rRNA methylation"/>
    <property type="evidence" value="ECO:0007669"/>
    <property type="project" value="InterPro"/>
</dbReference>
<dbReference type="GO" id="GO:0008168">
    <property type="term" value="F:methyltransferase activity"/>
    <property type="evidence" value="ECO:0007669"/>
    <property type="project" value="UniProtKB-KW"/>
</dbReference>
<keyword evidence="2" id="KW-0808">Transferase</keyword>
<evidence type="ECO:0008006" key="5">
    <source>
        <dbReference type="Google" id="ProtNLM"/>
    </source>
</evidence>
<dbReference type="AlphaFoldDB" id="A0A6V7PI75"/>
<proteinExistence type="predicted"/>
<dbReference type="InterPro" id="IPR004398">
    <property type="entry name" value="RNA_MeTrfase_RsmD"/>
</dbReference>
<feature type="region of interest" description="Disordered" evidence="3">
    <location>
        <begin position="104"/>
        <end position="136"/>
    </location>
</feature>
<evidence type="ECO:0000256" key="1">
    <source>
        <dbReference type="ARBA" id="ARBA00022603"/>
    </source>
</evidence>
<name>A0A6V7PI75_ANACO</name>
<dbReference type="PANTHER" id="PTHR43542">
    <property type="entry name" value="METHYLTRANSFERASE"/>
    <property type="match status" value="1"/>
</dbReference>
<protein>
    <recommendedName>
        <fullName evidence="5">rRNA methyltransferase YlbH</fullName>
    </recommendedName>
</protein>
<evidence type="ECO:0000256" key="3">
    <source>
        <dbReference type="SAM" id="MobiDB-lite"/>
    </source>
</evidence>
<dbReference type="SUPFAM" id="SSF53335">
    <property type="entry name" value="S-adenosyl-L-methionine-dependent methyltransferases"/>
    <property type="match status" value="1"/>
</dbReference>
<dbReference type="InterPro" id="IPR029063">
    <property type="entry name" value="SAM-dependent_MTases_sf"/>
</dbReference>
<reference evidence="4" key="1">
    <citation type="submission" date="2020-07" db="EMBL/GenBank/DDBJ databases">
        <authorList>
            <person name="Lin J."/>
        </authorList>
    </citation>
    <scope>NUCLEOTIDE SEQUENCE</scope>
</reference>
<sequence>MLTPFLYRLQPPSSILVIIPCSTLSPFTARASGFGINGVLRSFLSSPTLFPLSYTTSLPLSLLSFSPTFSLLRLAHRTSLTTVSFSGIREREAKKKILESYGLDPSDFIDEQSPREEKKGEEAGKEGKGRQSRCSLKRRSRLVLGGKARRRKLLSPKGMDVRPMMEVVRGAAFDILQVASGCPASLRPGRWLDLYSGTGSVGIEAISRGCSEAHFVEMDPWIVSEVLRPNLEWTGFLDASVIHMNRVENFLEHVQQSRVKSRSFDYISVTPPYTAVDYSILMDQLAKSPLVGEDCFIVSYSSTFSFHLCI</sequence>
<keyword evidence="1" id="KW-0489">Methyltransferase</keyword>
<organism evidence="4">
    <name type="scientific">Ananas comosus var. bracteatus</name>
    <name type="common">red pineapple</name>
    <dbReference type="NCBI Taxonomy" id="296719"/>
    <lineage>
        <taxon>Eukaryota</taxon>
        <taxon>Viridiplantae</taxon>
        <taxon>Streptophyta</taxon>
        <taxon>Embryophyta</taxon>
        <taxon>Tracheophyta</taxon>
        <taxon>Spermatophyta</taxon>
        <taxon>Magnoliopsida</taxon>
        <taxon>Liliopsida</taxon>
        <taxon>Poales</taxon>
        <taxon>Bromeliaceae</taxon>
        <taxon>Bromelioideae</taxon>
        <taxon>Ananas</taxon>
    </lineage>
</organism>
<dbReference type="Pfam" id="PF03602">
    <property type="entry name" value="Cons_hypoth95"/>
    <property type="match status" value="1"/>
</dbReference>
<dbReference type="EMBL" id="LR862148">
    <property type="protein sequence ID" value="CAD1830363.1"/>
    <property type="molecule type" value="Genomic_DNA"/>
</dbReference>
<dbReference type="PANTHER" id="PTHR43542:SF1">
    <property type="entry name" value="METHYLTRANSFERASE"/>
    <property type="match status" value="1"/>
</dbReference>
<gene>
    <name evidence="4" type="ORF">CB5_LOCUS13574</name>
</gene>
<evidence type="ECO:0000256" key="2">
    <source>
        <dbReference type="ARBA" id="ARBA00022679"/>
    </source>
</evidence>